<keyword evidence="7" id="KW-1185">Reference proteome</keyword>
<dbReference type="PANTHER" id="PTHR30514">
    <property type="entry name" value="GLUCOKINASE"/>
    <property type="match status" value="1"/>
</dbReference>
<dbReference type="InterPro" id="IPR009057">
    <property type="entry name" value="Homeodomain-like_sf"/>
</dbReference>
<dbReference type="Proteomes" id="UP001275436">
    <property type="component" value="Unassembled WGS sequence"/>
</dbReference>
<dbReference type="PANTHER" id="PTHR30514:SF18">
    <property type="entry name" value="RPIR-FAMILY TRANSCRIPTIONAL REGULATOR"/>
    <property type="match status" value="1"/>
</dbReference>
<protein>
    <submittedName>
        <fullName evidence="6">RpiR family transcriptional regulator</fullName>
    </submittedName>
</protein>
<sequence length="275" mass="31611">MNREYVERTKEKLPEMTKGLKKVGRYLLSEPIVFAIHPAKKVGSMIDVSETMVIRFCHYIGYRGYSELQKEVRHHLMNLENIKDKESILTKENNFKHFIEEDVKNLKQMKNIIDVDVLNDVVEKILESEKVVVAGYYHSFSFAHWFSFNLNYILGNASLFRPESDAGVLELMSKNSCIIIFSFFRYAVDTIRLAEEAKKIGVPVIVITDSWASPAAEYADFVISIYSSENTNVLLQKGPITMSVMNSILSELIDQVQDRGKVPPTFKYYIKDGED</sequence>
<dbReference type="InterPro" id="IPR035472">
    <property type="entry name" value="RpiR-like_SIS"/>
</dbReference>
<dbReference type="Pfam" id="PF01380">
    <property type="entry name" value="SIS"/>
    <property type="match status" value="1"/>
</dbReference>
<dbReference type="EMBL" id="BSKO01000001">
    <property type="protein sequence ID" value="GLO67364.1"/>
    <property type="molecule type" value="Genomic_DNA"/>
</dbReference>
<gene>
    <name evidence="6" type="ORF">MACH08_31480</name>
</gene>
<dbReference type="InterPro" id="IPR046348">
    <property type="entry name" value="SIS_dom_sf"/>
</dbReference>
<dbReference type="Pfam" id="PF01418">
    <property type="entry name" value="HTH_6"/>
    <property type="match status" value="1"/>
</dbReference>
<name>A0ABQ5TNM6_9BACI</name>
<evidence type="ECO:0000256" key="1">
    <source>
        <dbReference type="ARBA" id="ARBA00023015"/>
    </source>
</evidence>
<comment type="caution">
    <text evidence="6">The sequence shown here is derived from an EMBL/GenBank/DDBJ whole genome shotgun (WGS) entry which is preliminary data.</text>
</comment>
<dbReference type="SUPFAM" id="SSF46689">
    <property type="entry name" value="Homeodomain-like"/>
    <property type="match status" value="1"/>
</dbReference>
<dbReference type="CDD" id="cd05013">
    <property type="entry name" value="SIS_RpiR"/>
    <property type="match status" value="1"/>
</dbReference>
<organism evidence="6 7">
    <name type="scientific">Oceanobacillus kimchii</name>
    <dbReference type="NCBI Taxonomy" id="746691"/>
    <lineage>
        <taxon>Bacteria</taxon>
        <taxon>Bacillati</taxon>
        <taxon>Bacillota</taxon>
        <taxon>Bacilli</taxon>
        <taxon>Bacillales</taxon>
        <taxon>Bacillaceae</taxon>
        <taxon>Oceanobacillus</taxon>
    </lineage>
</organism>
<dbReference type="PROSITE" id="PS51071">
    <property type="entry name" value="HTH_RPIR"/>
    <property type="match status" value="1"/>
</dbReference>
<feature type="domain" description="SIS" evidence="5">
    <location>
        <begin position="121"/>
        <end position="258"/>
    </location>
</feature>
<dbReference type="Gene3D" id="1.10.10.10">
    <property type="entry name" value="Winged helix-like DNA-binding domain superfamily/Winged helix DNA-binding domain"/>
    <property type="match status" value="1"/>
</dbReference>
<dbReference type="InterPro" id="IPR000281">
    <property type="entry name" value="HTH_RpiR"/>
</dbReference>
<feature type="domain" description="HTH rpiR-type" evidence="4">
    <location>
        <begin position="3"/>
        <end position="79"/>
    </location>
</feature>
<keyword evidence="2" id="KW-0238">DNA-binding</keyword>
<accession>A0ABQ5TNM6</accession>
<dbReference type="Gene3D" id="3.40.50.10490">
    <property type="entry name" value="Glucose-6-phosphate isomerase like protein, domain 1"/>
    <property type="match status" value="1"/>
</dbReference>
<dbReference type="PROSITE" id="PS51464">
    <property type="entry name" value="SIS"/>
    <property type="match status" value="1"/>
</dbReference>
<proteinExistence type="predicted"/>
<evidence type="ECO:0000256" key="2">
    <source>
        <dbReference type="ARBA" id="ARBA00023125"/>
    </source>
</evidence>
<dbReference type="SUPFAM" id="SSF53697">
    <property type="entry name" value="SIS domain"/>
    <property type="match status" value="1"/>
</dbReference>
<dbReference type="InterPro" id="IPR001347">
    <property type="entry name" value="SIS_dom"/>
</dbReference>
<evidence type="ECO:0000313" key="6">
    <source>
        <dbReference type="EMBL" id="GLO67364.1"/>
    </source>
</evidence>
<keyword evidence="1" id="KW-0805">Transcription regulation</keyword>
<dbReference type="InterPro" id="IPR036388">
    <property type="entry name" value="WH-like_DNA-bd_sf"/>
</dbReference>
<dbReference type="InterPro" id="IPR047640">
    <property type="entry name" value="RpiR-like"/>
</dbReference>
<evidence type="ECO:0000259" key="5">
    <source>
        <dbReference type="PROSITE" id="PS51464"/>
    </source>
</evidence>
<evidence type="ECO:0000259" key="4">
    <source>
        <dbReference type="PROSITE" id="PS51071"/>
    </source>
</evidence>
<evidence type="ECO:0000256" key="3">
    <source>
        <dbReference type="ARBA" id="ARBA00023163"/>
    </source>
</evidence>
<dbReference type="RefSeq" id="WP_017797888.1">
    <property type="nucleotide sequence ID" value="NZ_BSKO01000001.1"/>
</dbReference>
<evidence type="ECO:0000313" key="7">
    <source>
        <dbReference type="Proteomes" id="UP001275436"/>
    </source>
</evidence>
<keyword evidence="3" id="KW-0804">Transcription</keyword>
<reference evidence="6 7" key="1">
    <citation type="submission" date="2023-02" db="EMBL/GenBank/DDBJ databases">
        <title>Oceanobacillus kimchii IFOP_LL358 isolated form Alexandrium catenella lab strain.</title>
        <authorList>
            <person name="Gajardo G."/>
            <person name="Ueki S."/>
            <person name="Maruyama F."/>
        </authorList>
    </citation>
    <scope>NUCLEOTIDE SEQUENCE [LARGE SCALE GENOMIC DNA]</scope>
    <source>
        <strain evidence="6 7">IFOP_LL358</strain>
    </source>
</reference>